<protein>
    <submittedName>
        <fullName evidence="3 4">GLTP domain-containing protein</fullName>
    </submittedName>
</protein>
<dbReference type="GO" id="GO:0005829">
    <property type="term" value="C:cytosol"/>
    <property type="evidence" value="ECO:0007669"/>
    <property type="project" value="TreeGrafter"/>
</dbReference>
<dbReference type="GO" id="GO:0016020">
    <property type="term" value="C:membrane"/>
    <property type="evidence" value="ECO:0007669"/>
    <property type="project" value="TreeGrafter"/>
</dbReference>
<dbReference type="Pfam" id="PF08718">
    <property type="entry name" value="GLTP"/>
    <property type="match status" value="1"/>
</dbReference>
<evidence type="ECO:0000313" key="3">
    <source>
        <dbReference type="WBParaSite" id="TREG1_26460.1"/>
    </source>
</evidence>
<accession>A0AA85JKA4</accession>
<proteinExistence type="predicted"/>
<dbReference type="WBParaSite" id="TREG1_26460.5">
    <property type="protein sequence ID" value="TREG1_26460.5"/>
    <property type="gene ID" value="TREG1_26460"/>
</dbReference>
<dbReference type="GO" id="GO:1902388">
    <property type="term" value="F:ceramide 1-phosphate transfer activity"/>
    <property type="evidence" value="ECO:0007669"/>
    <property type="project" value="TreeGrafter"/>
</dbReference>
<feature type="domain" description="Glycolipid transfer protein" evidence="1">
    <location>
        <begin position="29"/>
        <end position="170"/>
    </location>
</feature>
<reference evidence="2" key="1">
    <citation type="submission" date="2022-06" db="EMBL/GenBank/DDBJ databases">
        <authorList>
            <person name="Berger JAMES D."/>
            <person name="Berger JAMES D."/>
        </authorList>
    </citation>
    <scope>NUCLEOTIDE SEQUENCE [LARGE SCALE GENOMIC DNA]</scope>
</reference>
<dbReference type="AlphaFoldDB" id="A0AA85JKA4"/>
<evidence type="ECO:0000259" key="1">
    <source>
        <dbReference type="Pfam" id="PF08718"/>
    </source>
</evidence>
<dbReference type="PANTHER" id="PTHR10219:SF43">
    <property type="entry name" value="GLYCOLIPID TRANSFER PROTEIN DOMAIN-CONTAINING PROTEIN"/>
    <property type="match status" value="1"/>
</dbReference>
<name>A0AA85JKA4_TRIRE</name>
<evidence type="ECO:0000313" key="4">
    <source>
        <dbReference type="WBParaSite" id="TREG1_26460.2"/>
    </source>
</evidence>
<evidence type="ECO:0000313" key="2">
    <source>
        <dbReference type="Proteomes" id="UP000050795"/>
    </source>
</evidence>
<dbReference type="SUPFAM" id="SSF110004">
    <property type="entry name" value="Glycolipid transfer protein, GLTP"/>
    <property type="match status" value="1"/>
</dbReference>
<sequence>MGHPETISLNLVGVYNKFNGCANGDDVMLLEYCEAYSEVAKLLVYFGNLFYFVSSDVNHKISDIRALHVADKKNYGSVKQMVDYEEKHHDPIKKKMCYGCRTLLRLHRALLFVIELMQEVCTAPPDEQLRNIARSVYEKTLAQYHAWAVRKAVSVAVYALPTREQLVQHIVQSQPRENGLFTREQCQEFLNTHTLPIMRTVYNCVQVIFEKHNMLNLP</sequence>
<dbReference type="WBParaSite" id="TREG1_26460.2">
    <property type="protein sequence ID" value="TREG1_26460.2"/>
    <property type="gene ID" value="TREG1_26460"/>
</dbReference>
<dbReference type="WBParaSite" id="TREG1_26460.4">
    <property type="protein sequence ID" value="TREG1_26460.4"/>
    <property type="gene ID" value="TREG1_26460"/>
</dbReference>
<reference evidence="3 4" key="2">
    <citation type="submission" date="2023-11" db="UniProtKB">
        <authorList>
            <consortium name="WormBaseParasite"/>
        </authorList>
    </citation>
    <scope>IDENTIFICATION</scope>
</reference>
<organism evidence="2 5">
    <name type="scientific">Trichobilharzia regenti</name>
    <name type="common">Nasal bird schistosome</name>
    <dbReference type="NCBI Taxonomy" id="157069"/>
    <lineage>
        <taxon>Eukaryota</taxon>
        <taxon>Metazoa</taxon>
        <taxon>Spiralia</taxon>
        <taxon>Lophotrochozoa</taxon>
        <taxon>Platyhelminthes</taxon>
        <taxon>Trematoda</taxon>
        <taxon>Digenea</taxon>
        <taxon>Strigeidida</taxon>
        <taxon>Schistosomatoidea</taxon>
        <taxon>Schistosomatidae</taxon>
        <taxon>Trichobilharzia</taxon>
    </lineage>
</organism>
<dbReference type="WBParaSite" id="TREG1_26460.1">
    <property type="protein sequence ID" value="TREG1_26460.1"/>
    <property type="gene ID" value="TREG1_26460"/>
</dbReference>
<evidence type="ECO:0000313" key="5">
    <source>
        <dbReference type="WBParaSite" id="TREG1_26460.3"/>
    </source>
</evidence>
<dbReference type="InterPro" id="IPR036497">
    <property type="entry name" value="GLTP_sf"/>
</dbReference>
<dbReference type="WBParaSite" id="TREG1_26460.3">
    <property type="protein sequence ID" value="TREG1_26460.3"/>
    <property type="gene ID" value="TREG1_26460"/>
</dbReference>
<dbReference type="InterPro" id="IPR014830">
    <property type="entry name" value="Glycolipid_transfer_prot_dom"/>
</dbReference>
<dbReference type="Proteomes" id="UP000050795">
    <property type="component" value="Unassembled WGS sequence"/>
</dbReference>
<dbReference type="GO" id="GO:1902387">
    <property type="term" value="F:ceramide 1-phosphate binding"/>
    <property type="evidence" value="ECO:0007669"/>
    <property type="project" value="TreeGrafter"/>
</dbReference>
<dbReference type="PANTHER" id="PTHR10219">
    <property type="entry name" value="GLYCOLIPID TRANSFER PROTEIN-RELATED"/>
    <property type="match status" value="1"/>
</dbReference>
<dbReference type="Gene3D" id="1.10.3520.10">
    <property type="entry name" value="Glycolipid transfer protein"/>
    <property type="match status" value="1"/>
</dbReference>
<keyword evidence="2" id="KW-1185">Reference proteome</keyword>